<dbReference type="AlphaFoldDB" id="A0A2R8CGX4"/>
<reference evidence="2" key="1">
    <citation type="submission" date="2018-03" db="EMBL/GenBank/DDBJ databases">
        <authorList>
            <person name="Navarro De La Torre S."/>
        </authorList>
    </citation>
    <scope>NUCLEOTIDE SEQUENCE [LARGE SCALE GENOMIC DNA]</scope>
    <source>
        <strain evidence="2">EAod3</strain>
    </source>
</reference>
<sequence>MKLDRFYAQANEQDASLQNEAEHDALMNALSPCQQLEQNYTNMIRREEYLRLAWKDMPETLRVLLRETSLGRLLEGL</sequence>
<evidence type="ECO:0000313" key="1">
    <source>
        <dbReference type="EMBL" id="SPJ32146.1"/>
    </source>
</evidence>
<gene>
    <name evidence="1" type="ORF">KSP9073_00146</name>
</gene>
<keyword evidence="2" id="KW-1185">Reference proteome</keyword>
<dbReference type="EMBL" id="ONZI01000001">
    <property type="protein sequence ID" value="SPJ32146.1"/>
    <property type="molecule type" value="Genomic_DNA"/>
</dbReference>
<proteinExistence type="predicted"/>
<protein>
    <submittedName>
        <fullName evidence="1">Uncharacterized protein</fullName>
    </submittedName>
</protein>
<organism evidence="1 2">
    <name type="scientific">Kushneria phyllosphaerae</name>
    <dbReference type="NCBI Taxonomy" id="2100822"/>
    <lineage>
        <taxon>Bacteria</taxon>
        <taxon>Pseudomonadati</taxon>
        <taxon>Pseudomonadota</taxon>
        <taxon>Gammaproteobacteria</taxon>
        <taxon>Oceanospirillales</taxon>
        <taxon>Halomonadaceae</taxon>
        <taxon>Kushneria</taxon>
    </lineage>
</organism>
<name>A0A2R8CGX4_9GAMM</name>
<accession>A0A2R8CGX4</accession>
<dbReference type="Proteomes" id="UP000244934">
    <property type="component" value="Unassembled WGS sequence"/>
</dbReference>
<dbReference type="RefSeq" id="WP_108841048.1">
    <property type="nucleotide sequence ID" value="NZ_ONZI01000001.1"/>
</dbReference>
<evidence type="ECO:0000313" key="2">
    <source>
        <dbReference type="Proteomes" id="UP000244934"/>
    </source>
</evidence>
<dbReference type="OrthoDB" id="6183549at2"/>